<dbReference type="InterPro" id="IPR005503">
    <property type="entry name" value="FliL"/>
</dbReference>
<keyword evidence="9 10" id="KW-0472">Membrane</keyword>
<keyword evidence="11" id="KW-0732">Signal</keyword>
<protein>
    <recommendedName>
        <fullName evidence="10">Flagellar protein FliL</fullName>
    </recommendedName>
</protein>
<evidence type="ECO:0000256" key="10">
    <source>
        <dbReference type="RuleBase" id="RU364125"/>
    </source>
</evidence>
<accession>A0A9X3MY69</accession>
<name>A0A9X3MY69_9ACTN</name>
<evidence type="ECO:0000256" key="1">
    <source>
        <dbReference type="ARBA" id="ARBA00002254"/>
    </source>
</evidence>
<dbReference type="AlphaFoldDB" id="A0A9X3MY69"/>
<evidence type="ECO:0000256" key="2">
    <source>
        <dbReference type="ARBA" id="ARBA00004162"/>
    </source>
</evidence>
<keyword evidence="12" id="KW-0966">Cell projection</keyword>
<keyword evidence="5 10" id="KW-0145">Chemotaxis</keyword>
<evidence type="ECO:0000313" key="12">
    <source>
        <dbReference type="EMBL" id="MDA0161603.1"/>
    </source>
</evidence>
<comment type="function">
    <text evidence="1 10">Controls the rotational direction of flagella during chemotaxis.</text>
</comment>
<comment type="subcellular location">
    <subcellularLocation>
        <location evidence="2">Cell membrane</location>
        <topology evidence="2">Single-pass membrane protein</topology>
    </subcellularLocation>
</comment>
<evidence type="ECO:0000256" key="8">
    <source>
        <dbReference type="ARBA" id="ARBA00022989"/>
    </source>
</evidence>
<reference evidence="12" key="1">
    <citation type="submission" date="2022-10" db="EMBL/GenBank/DDBJ databases">
        <title>The WGS of Solirubrobacter ginsenosidimutans DSM 21036.</title>
        <authorList>
            <person name="Jiang Z."/>
        </authorList>
    </citation>
    <scope>NUCLEOTIDE SEQUENCE</scope>
    <source>
        <strain evidence="12">DSM 21036</strain>
    </source>
</reference>
<dbReference type="GO" id="GO:0009425">
    <property type="term" value="C:bacterial-type flagellum basal body"/>
    <property type="evidence" value="ECO:0007669"/>
    <property type="project" value="InterPro"/>
</dbReference>
<evidence type="ECO:0000313" key="13">
    <source>
        <dbReference type="Proteomes" id="UP001149140"/>
    </source>
</evidence>
<evidence type="ECO:0000256" key="4">
    <source>
        <dbReference type="ARBA" id="ARBA00022475"/>
    </source>
</evidence>
<comment type="similarity">
    <text evidence="3 10">Belongs to the FliL family.</text>
</comment>
<dbReference type="Pfam" id="PF03748">
    <property type="entry name" value="FliL"/>
    <property type="match status" value="1"/>
</dbReference>
<evidence type="ECO:0000256" key="7">
    <source>
        <dbReference type="ARBA" id="ARBA00022779"/>
    </source>
</evidence>
<keyword evidence="4 10" id="KW-1003">Cell membrane</keyword>
<feature type="chain" id="PRO_5040975265" description="Flagellar protein FliL" evidence="11">
    <location>
        <begin position="21"/>
        <end position="126"/>
    </location>
</feature>
<evidence type="ECO:0000256" key="5">
    <source>
        <dbReference type="ARBA" id="ARBA00022500"/>
    </source>
</evidence>
<evidence type="ECO:0000256" key="11">
    <source>
        <dbReference type="SAM" id="SignalP"/>
    </source>
</evidence>
<dbReference type="GO" id="GO:0071973">
    <property type="term" value="P:bacterial-type flagellum-dependent cell motility"/>
    <property type="evidence" value="ECO:0007669"/>
    <property type="project" value="InterPro"/>
</dbReference>
<sequence>MIKKLVLAAAVAALLTGAYKLTLGKPSPAVAHERVAVMKHQVIVDLAGGRYAAVTLGLEVPESADEEIVESEAVQDVVTRDLTSLDPADLLVRERRERLKVRLARDIRAQTDVPVARVLLTDFTIH</sequence>
<organism evidence="12 13">
    <name type="scientific">Solirubrobacter ginsenosidimutans</name>
    <dbReference type="NCBI Taxonomy" id="490573"/>
    <lineage>
        <taxon>Bacteria</taxon>
        <taxon>Bacillati</taxon>
        <taxon>Actinomycetota</taxon>
        <taxon>Thermoleophilia</taxon>
        <taxon>Solirubrobacterales</taxon>
        <taxon>Solirubrobacteraceae</taxon>
        <taxon>Solirubrobacter</taxon>
    </lineage>
</organism>
<evidence type="ECO:0000256" key="6">
    <source>
        <dbReference type="ARBA" id="ARBA00022692"/>
    </source>
</evidence>
<dbReference type="GO" id="GO:0006935">
    <property type="term" value="P:chemotaxis"/>
    <property type="evidence" value="ECO:0007669"/>
    <property type="project" value="UniProtKB-KW"/>
</dbReference>
<proteinExistence type="inferred from homology"/>
<keyword evidence="6" id="KW-0812">Transmembrane</keyword>
<keyword evidence="12" id="KW-0969">Cilium</keyword>
<evidence type="ECO:0000256" key="9">
    <source>
        <dbReference type="ARBA" id="ARBA00023136"/>
    </source>
</evidence>
<keyword evidence="8" id="KW-1133">Transmembrane helix</keyword>
<keyword evidence="7 10" id="KW-0283">Flagellar rotation</keyword>
<gene>
    <name evidence="12" type="ORF">OM076_15100</name>
</gene>
<feature type="signal peptide" evidence="11">
    <location>
        <begin position="1"/>
        <end position="20"/>
    </location>
</feature>
<evidence type="ECO:0000256" key="3">
    <source>
        <dbReference type="ARBA" id="ARBA00008281"/>
    </source>
</evidence>
<dbReference type="EMBL" id="JAPDOD010000013">
    <property type="protein sequence ID" value="MDA0161603.1"/>
    <property type="molecule type" value="Genomic_DNA"/>
</dbReference>
<keyword evidence="13" id="KW-1185">Reference proteome</keyword>
<dbReference type="GO" id="GO:0005886">
    <property type="term" value="C:plasma membrane"/>
    <property type="evidence" value="ECO:0007669"/>
    <property type="project" value="UniProtKB-SubCell"/>
</dbReference>
<dbReference type="Proteomes" id="UP001149140">
    <property type="component" value="Unassembled WGS sequence"/>
</dbReference>
<comment type="caution">
    <text evidence="12">The sequence shown here is derived from an EMBL/GenBank/DDBJ whole genome shotgun (WGS) entry which is preliminary data.</text>
</comment>
<dbReference type="RefSeq" id="WP_270040820.1">
    <property type="nucleotide sequence ID" value="NZ_JAPDOD010000013.1"/>
</dbReference>
<keyword evidence="12" id="KW-0282">Flagellum</keyword>